<keyword evidence="3" id="KW-0597">Phosphoprotein</keyword>
<comment type="similarity">
    <text evidence="1">Belongs to the acyl carrier protein (ACP) family.</text>
</comment>
<comment type="function">
    <text evidence="4">Carrier of the growing fatty acid chain in fatty acid biosynthesis.</text>
</comment>
<keyword evidence="4" id="KW-0276">Fatty acid metabolism</keyword>
<dbReference type="Proteomes" id="UP001367508">
    <property type="component" value="Unassembled WGS sequence"/>
</dbReference>
<evidence type="ECO:0000256" key="2">
    <source>
        <dbReference type="ARBA" id="ARBA00022450"/>
    </source>
</evidence>
<dbReference type="GO" id="GO:0005739">
    <property type="term" value="C:mitochondrion"/>
    <property type="evidence" value="ECO:0007669"/>
    <property type="project" value="TreeGrafter"/>
</dbReference>
<sequence>MIIRLNHTFCFFHEQEMYKVAMQNQDTIDRYISIEGPCWIHDLWAQSITFVIKEFLESVLFLFSLIEYNTIPEAKDKLKSLLLVTETYLLKLTSLHHFEVIMLGFLLKYAEIRKSILSHVDLRRSTKRWFFARDGNALVHLRYWCSSTGASSDLILDRVIRLVKKYDKIDAAKVTTTLDFFIYGGDSLLFPLKLLKQLVMALEEEFSVEIRDEKADKLTCSADVAKYIASGPTRKLWTRLSNYCNS</sequence>
<dbReference type="GO" id="GO:0000036">
    <property type="term" value="F:acyl carrier activity"/>
    <property type="evidence" value="ECO:0007669"/>
    <property type="project" value="TreeGrafter"/>
</dbReference>
<evidence type="ECO:0000313" key="6">
    <source>
        <dbReference type="EMBL" id="KAK7363863.1"/>
    </source>
</evidence>
<protein>
    <recommendedName>
        <fullName evidence="4">Acyl carrier protein</fullName>
    </recommendedName>
</protein>
<gene>
    <name evidence="6" type="ORF">VNO77_06022</name>
</gene>
<dbReference type="AlphaFoldDB" id="A0AAN9N5Y1"/>
<dbReference type="Gene3D" id="1.10.1200.10">
    <property type="entry name" value="ACP-like"/>
    <property type="match status" value="1"/>
</dbReference>
<dbReference type="InterPro" id="IPR003231">
    <property type="entry name" value="ACP"/>
</dbReference>
<accession>A0AAN9N5Y1</accession>
<keyword evidence="2 4" id="KW-0596">Phosphopantetheine</keyword>
<keyword evidence="7" id="KW-1185">Reference proteome</keyword>
<name>A0AAN9N5Y1_CANGL</name>
<evidence type="ECO:0000256" key="4">
    <source>
        <dbReference type="RuleBase" id="RU000722"/>
    </source>
</evidence>
<proteinExistence type="inferred from homology"/>
<evidence type="ECO:0000256" key="1">
    <source>
        <dbReference type="ARBA" id="ARBA00010930"/>
    </source>
</evidence>
<dbReference type="SUPFAM" id="SSF47336">
    <property type="entry name" value="ACP-like"/>
    <property type="match status" value="1"/>
</dbReference>
<dbReference type="InterPro" id="IPR009081">
    <property type="entry name" value="PP-bd_ACP"/>
</dbReference>
<dbReference type="Pfam" id="PF00550">
    <property type="entry name" value="PP-binding"/>
    <property type="match status" value="1"/>
</dbReference>
<evidence type="ECO:0000259" key="5">
    <source>
        <dbReference type="PROSITE" id="PS50075"/>
    </source>
</evidence>
<evidence type="ECO:0000313" key="7">
    <source>
        <dbReference type="Proteomes" id="UP001367508"/>
    </source>
</evidence>
<keyword evidence="4" id="KW-0275">Fatty acid biosynthesis</keyword>
<dbReference type="GO" id="GO:0000035">
    <property type="term" value="F:acyl binding"/>
    <property type="evidence" value="ECO:0007669"/>
    <property type="project" value="TreeGrafter"/>
</dbReference>
<dbReference type="PROSITE" id="PS50075">
    <property type="entry name" value="CARRIER"/>
    <property type="match status" value="1"/>
</dbReference>
<dbReference type="InterPro" id="IPR036736">
    <property type="entry name" value="ACP-like_sf"/>
</dbReference>
<keyword evidence="4" id="KW-0444">Lipid biosynthesis</keyword>
<reference evidence="6 7" key="1">
    <citation type="submission" date="2024-01" db="EMBL/GenBank/DDBJ databases">
        <title>The genomes of 5 underutilized Papilionoideae crops provide insights into root nodulation and disease resistanc.</title>
        <authorList>
            <person name="Jiang F."/>
        </authorList>
    </citation>
    <scope>NUCLEOTIDE SEQUENCE [LARGE SCALE GENOMIC DNA]</scope>
    <source>
        <strain evidence="6">LVBAO_FW01</strain>
        <tissue evidence="6">Leaves</tissue>
    </source>
</reference>
<feature type="domain" description="Carrier" evidence="5">
    <location>
        <begin position="153"/>
        <end position="232"/>
    </location>
</feature>
<dbReference type="PANTHER" id="PTHR20863">
    <property type="entry name" value="ACYL CARRIER PROTEIN"/>
    <property type="match status" value="1"/>
</dbReference>
<keyword evidence="4" id="KW-0443">Lipid metabolism</keyword>
<evidence type="ECO:0000256" key="3">
    <source>
        <dbReference type="ARBA" id="ARBA00022553"/>
    </source>
</evidence>
<comment type="caution">
    <text evidence="6">The sequence shown here is derived from an EMBL/GenBank/DDBJ whole genome shotgun (WGS) entry which is preliminary data.</text>
</comment>
<organism evidence="6 7">
    <name type="scientific">Canavalia gladiata</name>
    <name type="common">Sword bean</name>
    <name type="synonym">Dolichos gladiatus</name>
    <dbReference type="NCBI Taxonomy" id="3824"/>
    <lineage>
        <taxon>Eukaryota</taxon>
        <taxon>Viridiplantae</taxon>
        <taxon>Streptophyta</taxon>
        <taxon>Embryophyta</taxon>
        <taxon>Tracheophyta</taxon>
        <taxon>Spermatophyta</taxon>
        <taxon>Magnoliopsida</taxon>
        <taxon>eudicotyledons</taxon>
        <taxon>Gunneridae</taxon>
        <taxon>Pentapetalae</taxon>
        <taxon>rosids</taxon>
        <taxon>fabids</taxon>
        <taxon>Fabales</taxon>
        <taxon>Fabaceae</taxon>
        <taxon>Papilionoideae</taxon>
        <taxon>50 kb inversion clade</taxon>
        <taxon>NPAAA clade</taxon>
        <taxon>indigoferoid/millettioid clade</taxon>
        <taxon>Phaseoleae</taxon>
        <taxon>Canavalia</taxon>
    </lineage>
</organism>
<dbReference type="PANTHER" id="PTHR20863:SF60">
    <property type="entry name" value="ACYL CARRIER PROTEIN 3, MITOCHONDRIAL"/>
    <property type="match status" value="1"/>
</dbReference>
<dbReference type="EMBL" id="JAYMYQ010000001">
    <property type="protein sequence ID" value="KAK7363863.1"/>
    <property type="molecule type" value="Genomic_DNA"/>
</dbReference>